<proteinExistence type="predicted"/>
<evidence type="ECO:0000313" key="7">
    <source>
        <dbReference type="EMBL" id="KAF9931777.1"/>
    </source>
</evidence>
<evidence type="ECO:0000259" key="6">
    <source>
        <dbReference type="PROSITE" id="PS50157"/>
    </source>
</evidence>
<reference evidence="7" key="1">
    <citation type="journal article" date="2020" name="Fungal Divers.">
        <title>Resolving the Mortierellaceae phylogeny through synthesis of multi-gene phylogenetics and phylogenomics.</title>
        <authorList>
            <person name="Vandepol N."/>
            <person name="Liber J."/>
            <person name="Desiro A."/>
            <person name="Na H."/>
            <person name="Kennedy M."/>
            <person name="Barry K."/>
            <person name="Grigoriev I.V."/>
            <person name="Miller A.N."/>
            <person name="O'Donnell K."/>
            <person name="Stajich J.E."/>
            <person name="Bonito G."/>
        </authorList>
    </citation>
    <scope>NUCLEOTIDE SEQUENCE</scope>
    <source>
        <strain evidence="7">MES-2147</strain>
    </source>
</reference>
<organism evidence="7 8">
    <name type="scientific">Modicella reniformis</name>
    <dbReference type="NCBI Taxonomy" id="1440133"/>
    <lineage>
        <taxon>Eukaryota</taxon>
        <taxon>Fungi</taxon>
        <taxon>Fungi incertae sedis</taxon>
        <taxon>Mucoromycota</taxon>
        <taxon>Mortierellomycotina</taxon>
        <taxon>Mortierellomycetes</taxon>
        <taxon>Mortierellales</taxon>
        <taxon>Mortierellaceae</taxon>
        <taxon>Modicella</taxon>
    </lineage>
</organism>
<keyword evidence="3" id="KW-0862">Zinc</keyword>
<dbReference type="PROSITE" id="PS00028">
    <property type="entry name" value="ZINC_FINGER_C2H2_1"/>
    <property type="match status" value="1"/>
</dbReference>
<dbReference type="InterPro" id="IPR013087">
    <property type="entry name" value="Znf_C2H2_type"/>
</dbReference>
<dbReference type="InterPro" id="IPR022755">
    <property type="entry name" value="Znf_C2H2_jaz"/>
</dbReference>
<dbReference type="Proteomes" id="UP000749646">
    <property type="component" value="Unassembled WGS sequence"/>
</dbReference>
<comment type="caution">
    <text evidence="7">The sequence shown here is derived from an EMBL/GenBank/DDBJ whole genome shotgun (WGS) entry which is preliminary data.</text>
</comment>
<evidence type="ECO:0000256" key="3">
    <source>
        <dbReference type="ARBA" id="ARBA00022833"/>
    </source>
</evidence>
<feature type="compositionally biased region" description="Acidic residues" evidence="5">
    <location>
        <begin position="44"/>
        <end position="62"/>
    </location>
</feature>
<feature type="domain" description="C2H2-type" evidence="6">
    <location>
        <begin position="4"/>
        <end position="28"/>
    </location>
</feature>
<dbReference type="InterPro" id="IPR003604">
    <property type="entry name" value="Matrin/U1-like-C_Znf_C2H2"/>
</dbReference>
<dbReference type="PANTHER" id="PTHR45495">
    <property type="entry name" value="DNAJ PROTEIN JJJ1 HOMOLOG"/>
    <property type="match status" value="1"/>
</dbReference>
<dbReference type="EMBL" id="JAAAHW010010032">
    <property type="protein sequence ID" value="KAF9931777.1"/>
    <property type="molecule type" value="Genomic_DNA"/>
</dbReference>
<evidence type="ECO:0000256" key="5">
    <source>
        <dbReference type="SAM" id="MobiDB-lite"/>
    </source>
</evidence>
<dbReference type="GO" id="GO:0003676">
    <property type="term" value="F:nucleic acid binding"/>
    <property type="evidence" value="ECO:0007669"/>
    <property type="project" value="InterPro"/>
</dbReference>
<dbReference type="GO" id="GO:0008270">
    <property type="term" value="F:zinc ion binding"/>
    <property type="evidence" value="ECO:0007669"/>
    <property type="project" value="UniProtKB-KW"/>
</dbReference>
<evidence type="ECO:0000256" key="4">
    <source>
        <dbReference type="PROSITE-ProRule" id="PRU00042"/>
    </source>
</evidence>
<dbReference type="AlphaFoldDB" id="A0A9P6IKR1"/>
<dbReference type="PANTHER" id="PTHR45495:SF1">
    <property type="entry name" value="DNAJ PROTEIN JJJ1 HOMOLOG"/>
    <property type="match status" value="1"/>
</dbReference>
<keyword evidence="1" id="KW-0479">Metal-binding</keyword>
<name>A0A9P6IKR1_9FUNG</name>
<dbReference type="InterPro" id="IPR036236">
    <property type="entry name" value="Znf_C2H2_sf"/>
</dbReference>
<protein>
    <recommendedName>
        <fullName evidence="6">C2H2-type domain-containing protein</fullName>
    </recommendedName>
</protein>
<dbReference type="SUPFAM" id="SSF57667">
    <property type="entry name" value="beta-beta-alpha zinc fingers"/>
    <property type="match status" value="1"/>
</dbReference>
<feature type="region of interest" description="Disordered" evidence="5">
    <location>
        <begin position="34"/>
        <end position="84"/>
    </location>
</feature>
<keyword evidence="8" id="KW-1185">Reference proteome</keyword>
<accession>A0A9P6IKR1</accession>
<feature type="compositionally biased region" description="Basic residues" evidence="5">
    <location>
        <begin position="67"/>
        <end position="76"/>
    </location>
</feature>
<dbReference type="Pfam" id="PF12171">
    <property type="entry name" value="zf-C2H2_jaz"/>
    <property type="match status" value="1"/>
</dbReference>
<dbReference type="Gene3D" id="3.30.160.60">
    <property type="entry name" value="Classic Zinc Finger"/>
    <property type="match status" value="1"/>
</dbReference>
<dbReference type="SMART" id="SM00451">
    <property type="entry name" value="ZnF_U1"/>
    <property type="match status" value="1"/>
</dbReference>
<evidence type="ECO:0000256" key="2">
    <source>
        <dbReference type="ARBA" id="ARBA00022771"/>
    </source>
</evidence>
<dbReference type="PROSITE" id="PS50157">
    <property type="entry name" value="ZINC_FINGER_C2H2_2"/>
    <property type="match status" value="1"/>
</dbReference>
<sequence>MPEYECIICDKFFKSEQQWKKHERSKRHLKAVEEIRLEHMGQSPDEDVSTSPEDSDDQDQNGEEEKKKKRKRRSLKCLRGNPSQ</sequence>
<dbReference type="InterPro" id="IPR044648">
    <property type="entry name" value="JJJ1_plant"/>
</dbReference>
<evidence type="ECO:0000313" key="8">
    <source>
        <dbReference type="Proteomes" id="UP000749646"/>
    </source>
</evidence>
<evidence type="ECO:0000256" key="1">
    <source>
        <dbReference type="ARBA" id="ARBA00022723"/>
    </source>
</evidence>
<dbReference type="OrthoDB" id="5894at2759"/>
<gene>
    <name evidence="7" type="ORF">BGZ65_004716</name>
</gene>
<keyword evidence="2 4" id="KW-0863">Zinc-finger</keyword>